<dbReference type="InterPro" id="IPR004843">
    <property type="entry name" value="Calcineurin-like_PHP"/>
</dbReference>
<dbReference type="Pfam" id="PF00149">
    <property type="entry name" value="Metallophos"/>
    <property type="match status" value="1"/>
</dbReference>
<protein>
    <submittedName>
        <fullName evidence="2">Serine/threonine protein phosphatase 1</fullName>
    </submittedName>
</protein>
<evidence type="ECO:0000313" key="2">
    <source>
        <dbReference type="EMBL" id="SFS01561.1"/>
    </source>
</evidence>
<dbReference type="PANTHER" id="PTHR42850:SF4">
    <property type="entry name" value="ZINC-DEPENDENT ENDOPOLYPHOSPHATASE"/>
    <property type="match status" value="1"/>
</dbReference>
<keyword evidence="3" id="KW-1185">Reference proteome</keyword>
<name>A0A1I6LDJ1_9RHOB</name>
<dbReference type="InterPro" id="IPR029052">
    <property type="entry name" value="Metallo-depent_PP-like"/>
</dbReference>
<gene>
    <name evidence="2" type="ORF">SAMN05444714_0429</name>
</gene>
<dbReference type="RefSeq" id="WP_090203388.1">
    <property type="nucleotide sequence ID" value="NZ_FOZM01000001.1"/>
</dbReference>
<dbReference type="OrthoDB" id="9807890at2"/>
<dbReference type="GO" id="GO:0005737">
    <property type="term" value="C:cytoplasm"/>
    <property type="evidence" value="ECO:0007669"/>
    <property type="project" value="TreeGrafter"/>
</dbReference>
<dbReference type="GO" id="GO:0008803">
    <property type="term" value="F:bis(5'-nucleosyl)-tetraphosphatase (symmetrical) activity"/>
    <property type="evidence" value="ECO:0007669"/>
    <property type="project" value="TreeGrafter"/>
</dbReference>
<dbReference type="GO" id="GO:0110154">
    <property type="term" value="P:RNA decapping"/>
    <property type="evidence" value="ECO:0007669"/>
    <property type="project" value="TreeGrafter"/>
</dbReference>
<evidence type="ECO:0000313" key="3">
    <source>
        <dbReference type="Proteomes" id="UP000198926"/>
    </source>
</evidence>
<sequence length="244" mass="27169">MALKATFRFGDQRSYSAPDLAPATPFIAIGDVHGRYDLLAPLLDRALSFNESVVLLGDYIDHGPDSASVLDLVHQATQTGKVIALRGNHEDFLLRYLVQPRVLTQRFFALGGEATLASYGITRTMPVPGPREMSRMRNELREKLGTLEDWLKNLPYVHQTGNVIALHAGADPSTPIEDQFAPSFCWGHPFFRKKARSDGHWVIHGHDPVESITVKSRRIALDTQAYRTGQLSAVRVQPGLIELF</sequence>
<dbReference type="Gene3D" id="3.60.21.10">
    <property type="match status" value="1"/>
</dbReference>
<dbReference type="PANTHER" id="PTHR42850">
    <property type="entry name" value="METALLOPHOSPHOESTERASE"/>
    <property type="match status" value="1"/>
</dbReference>
<dbReference type="SUPFAM" id="SSF56300">
    <property type="entry name" value="Metallo-dependent phosphatases"/>
    <property type="match status" value="1"/>
</dbReference>
<dbReference type="Proteomes" id="UP000198926">
    <property type="component" value="Unassembled WGS sequence"/>
</dbReference>
<reference evidence="2 3" key="1">
    <citation type="submission" date="2016-10" db="EMBL/GenBank/DDBJ databases">
        <authorList>
            <person name="de Groot N.N."/>
        </authorList>
    </citation>
    <scope>NUCLEOTIDE SEQUENCE [LARGE SCALE GENOMIC DNA]</scope>
    <source>
        <strain evidence="2 3">DSM 29433</strain>
    </source>
</reference>
<dbReference type="InterPro" id="IPR050126">
    <property type="entry name" value="Ap4A_hydrolase"/>
</dbReference>
<evidence type="ECO:0000259" key="1">
    <source>
        <dbReference type="Pfam" id="PF00149"/>
    </source>
</evidence>
<organism evidence="2 3">
    <name type="scientific">Yoonia litorea</name>
    <dbReference type="NCBI Taxonomy" id="1123755"/>
    <lineage>
        <taxon>Bacteria</taxon>
        <taxon>Pseudomonadati</taxon>
        <taxon>Pseudomonadota</taxon>
        <taxon>Alphaproteobacteria</taxon>
        <taxon>Rhodobacterales</taxon>
        <taxon>Paracoccaceae</taxon>
        <taxon>Yoonia</taxon>
    </lineage>
</organism>
<dbReference type="GO" id="GO:0016791">
    <property type="term" value="F:phosphatase activity"/>
    <property type="evidence" value="ECO:0007669"/>
    <property type="project" value="TreeGrafter"/>
</dbReference>
<dbReference type="AlphaFoldDB" id="A0A1I6LDJ1"/>
<dbReference type="STRING" id="1123755.SAMN05444714_0429"/>
<accession>A0A1I6LDJ1</accession>
<dbReference type="EMBL" id="FOZM01000001">
    <property type="protein sequence ID" value="SFS01561.1"/>
    <property type="molecule type" value="Genomic_DNA"/>
</dbReference>
<feature type="domain" description="Calcineurin-like phosphoesterase" evidence="1">
    <location>
        <begin position="25"/>
        <end position="209"/>
    </location>
</feature>
<proteinExistence type="predicted"/>